<dbReference type="EMBL" id="ML978965">
    <property type="protein sequence ID" value="KAF1929741.1"/>
    <property type="molecule type" value="Genomic_DNA"/>
</dbReference>
<keyword evidence="4" id="KW-1185">Reference proteome</keyword>
<reference evidence="3" key="1">
    <citation type="journal article" date="2020" name="Stud. Mycol.">
        <title>101 Dothideomycetes genomes: a test case for predicting lifestyles and emergence of pathogens.</title>
        <authorList>
            <person name="Haridas S."/>
            <person name="Albert R."/>
            <person name="Binder M."/>
            <person name="Bloem J."/>
            <person name="Labutti K."/>
            <person name="Salamov A."/>
            <person name="Andreopoulos B."/>
            <person name="Baker S."/>
            <person name="Barry K."/>
            <person name="Bills G."/>
            <person name="Bluhm B."/>
            <person name="Cannon C."/>
            <person name="Castanera R."/>
            <person name="Culley D."/>
            <person name="Daum C."/>
            <person name="Ezra D."/>
            <person name="Gonzalez J."/>
            <person name="Henrissat B."/>
            <person name="Kuo A."/>
            <person name="Liang C."/>
            <person name="Lipzen A."/>
            <person name="Lutzoni F."/>
            <person name="Magnuson J."/>
            <person name="Mondo S."/>
            <person name="Nolan M."/>
            <person name="Ohm R."/>
            <person name="Pangilinan J."/>
            <person name="Park H.-J."/>
            <person name="Ramirez L."/>
            <person name="Alfaro M."/>
            <person name="Sun H."/>
            <person name="Tritt A."/>
            <person name="Yoshinaga Y."/>
            <person name="Zwiers L.-H."/>
            <person name="Turgeon B."/>
            <person name="Goodwin S."/>
            <person name="Spatafora J."/>
            <person name="Crous P."/>
            <person name="Grigoriev I."/>
        </authorList>
    </citation>
    <scope>NUCLEOTIDE SEQUENCE</scope>
    <source>
        <strain evidence="3">CBS 183.55</strain>
    </source>
</reference>
<evidence type="ECO:0000256" key="1">
    <source>
        <dbReference type="SAM" id="MobiDB-lite"/>
    </source>
</evidence>
<evidence type="ECO:0000313" key="3">
    <source>
        <dbReference type="EMBL" id="KAF1929741.1"/>
    </source>
</evidence>
<dbReference type="PANTHER" id="PTHR43016:SF16">
    <property type="entry name" value="METALLOPROTEASE, PUTATIVE (AFU_ORTHOLOGUE AFUA_4G07610)-RELATED"/>
    <property type="match status" value="1"/>
</dbReference>
<dbReference type="AlphaFoldDB" id="A0A6A5RMU5"/>
<feature type="region of interest" description="Disordered" evidence="1">
    <location>
        <begin position="1130"/>
        <end position="1169"/>
    </location>
</feature>
<sequence length="1169" mass="131646">MEGQTVARLSTPPIYEILHIQPIFSRTGTLARCVWNCCCNLAGIICRALRRPNTKLHRSYQKLFLPFTFLSSIANSALHKGAPAQAQLRIADSLATSNSTFELPDSSKDFASIKYASMGSIEQSSHFKEIQKFEADYADAKFTQYESQRTGLRVTVVDRKGPKVYGYFAVATEIHDDSGSPHTLEHLIFMGGRKYPYKGLLDKLSTRSYSDTNAWTDVSETVYTLSSAGWESFAQILPVYLDHLILPANTDAACYTEVHHVDGKGEDAGVVYAEMQARQNLQGDMMDLRMRRLLYPEDDGFRSETGGLMENLRVLTAERIREFHREMYQPKNMRLILIGEVDHANLLEVLDKFEDDIVDSVPSYDAPFKRPWVESKRTPPLSRTIVDTLEFPEEDESTGEVQIAFLGPQSTDDLAETAINTLLTYLAGSSVSVLVNTLVEKEHLASEVYYFMKDHYDSIIWFTLSAVDTEKLETAEKRFFEVLREHVDGPLDMSYLRDCLHRFKRQAKFTSEVSNEDWNTPIVKDHIFGKRDGSDLKAGMADFKDFDELDGWSEDQWRTFTKKWISDAHHVTLFGKPSAALNEKMKAEEVARVKAQQEKLGDEGLKKLAEKLQAAQDQNNRPIPEELIASFKIPSTDSIHFFETTPARSGLAKKLGTSDTRIQQIIDKDENGLPLFIHYEHIPTSFVHFGLALGTSKLPTELKPLLGIYLTNFFATPVVRDGKRIEFEEVITKLEQDTIEYTLGRATDIGNSEMLHIHFVAESDKFETVVQWLKTLLVDSVFDVERIKATVIRLLATVPEEKRDGNGMALAIDKMIHYDTTSSVRATTTLVKALYLKRTLKLLESDPQQVIDQLEALRKHLLTFSNMRLLVTANLETLRKPVTTFKHLTDAIKPEANPTVNPIDDRNLLLSEIGRNPGGAHYIVTMPIDTSYGIFTSAGPKGYTAPELPPLLVTLSILEAVEGPMWVAIRGTGLAYGSSFYRDVETGKLKYVIYNSPNVFKAFDAAKKLTQELADGTQSFDKMALEGAISTIVRSFVDERDTMVDAAKSSFIDLVVRGVDKDWQEWVLREVRKITEDDVKRTLKEIVSAIFEPEKVDVVVTCGDILKESLQKDFEGAGFQPQSKVLADFYESYGLEGDENDDGDDDDDDDEGDSEEGSEGDESGDEMEE</sequence>
<dbReference type="PANTHER" id="PTHR43016">
    <property type="entry name" value="PRESEQUENCE PROTEASE"/>
    <property type="match status" value="1"/>
</dbReference>
<protein>
    <submittedName>
        <fullName evidence="3">Metallopeptidase</fullName>
    </submittedName>
</protein>
<dbReference type="InterPro" id="IPR011249">
    <property type="entry name" value="Metalloenz_LuxS/M16"/>
</dbReference>
<feature type="domain" description="Peptidase M16 C-terminal" evidence="2">
    <location>
        <begin position="315"/>
        <end position="495"/>
    </location>
</feature>
<dbReference type="GO" id="GO:0046872">
    <property type="term" value="F:metal ion binding"/>
    <property type="evidence" value="ECO:0007669"/>
    <property type="project" value="InterPro"/>
</dbReference>
<dbReference type="FunFam" id="3.30.830.10:FF:000015">
    <property type="entry name" value="Putative zinc metalloprotease"/>
    <property type="match status" value="1"/>
</dbReference>
<dbReference type="Proteomes" id="UP000800082">
    <property type="component" value="Unassembled WGS sequence"/>
</dbReference>
<evidence type="ECO:0000259" key="2">
    <source>
        <dbReference type="Pfam" id="PF05193"/>
    </source>
</evidence>
<dbReference type="Pfam" id="PF05193">
    <property type="entry name" value="Peptidase_M16_C"/>
    <property type="match status" value="1"/>
</dbReference>
<feature type="compositionally biased region" description="Acidic residues" evidence="1">
    <location>
        <begin position="1136"/>
        <end position="1169"/>
    </location>
</feature>
<dbReference type="FunFam" id="3.30.830.10:FF:000042">
    <property type="entry name" value="Zinc metalloprotease, putative"/>
    <property type="match status" value="1"/>
</dbReference>
<evidence type="ECO:0000313" key="4">
    <source>
        <dbReference type="Proteomes" id="UP000800082"/>
    </source>
</evidence>
<dbReference type="InterPro" id="IPR007863">
    <property type="entry name" value="Peptidase_M16_C"/>
</dbReference>
<dbReference type="Gene3D" id="3.30.830.10">
    <property type="entry name" value="Metalloenzyme, LuxS/M16 peptidase-like"/>
    <property type="match status" value="4"/>
</dbReference>
<accession>A0A6A5RMU5</accession>
<proteinExistence type="predicted"/>
<name>A0A6A5RMU5_9PLEO</name>
<gene>
    <name evidence="3" type="ORF">M421DRAFT_128659</name>
</gene>
<dbReference type="OrthoDB" id="4953at2759"/>
<dbReference type="FunFam" id="3.30.830.10:FF:000031">
    <property type="entry name" value="Putative zinc metalloprotease"/>
    <property type="match status" value="1"/>
</dbReference>
<organism evidence="3 4">
    <name type="scientific">Didymella exigua CBS 183.55</name>
    <dbReference type="NCBI Taxonomy" id="1150837"/>
    <lineage>
        <taxon>Eukaryota</taxon>
        <taxon>Fungi</taxon>
        <taxon>Dikarya</taxon>
        <taxon>Ascomycota</taxon>
        <taxon>Pezizomycotina</taxon>
        <taxon>Dothideomycetes</taxon>
        <taxon>Pleosporomycetidae</taxon>
        <taxon>Pleosporales</taxon>
        <taxon>Pleosporineae</taxon>
        <taxon>Didymellaceae</taxon>
        <taxon>Didymella</taxon>
    </lineage>
</organism>
<dbReference type="RefSeq" id="XP_033449989.1">
    <property type="nucleotide sequence ID" value="XM_033587354.1"/>
</dbReference>
<dbReference type="GeneID" id="54345000"/>
<dbReference type="SUPFAM" id="SSF63411">
    <property type="entry name" value="LuxS/MPP-like metallohydrolase"/>
    <property type="match status" value="4"/>
</dbReference>